<dbReference type="PROSITE" id="PS50943">
    <property type="entry name" value="HTH_CROC1"/>
    <property type="match status" value="1"/>
</dbReference>
<dbReference type="SMART" id="SM00530">
    <property type="entry name" value="HTH_XRE"/>
    <property type="match status" value="1"/>
</dbReference>
<evidence type="ECO:0000256" key="1">
    <source>
        <dbReference type="SAM" id="MobiDB-lite"/>
    </source>
</evidence>
<dbReference type="CDD" id="cd00093">
    <property type="entry name" value="HTH_XRE"/>
    <property type="match status" value="1"/>
</dbReference>
<dbReference type="Pfam" id="PF13560">
    <property type="entry name" value="HTH_31"/>
    <property type="match status" value="1"/>
</dbReference>
<comment type="caution">
    <text evidence="3">The sequence shown here is derived from an EMBL/GenBank/DDBJ whole genome shotgun (WGS) entry which is preliminary data.</text>
</comment>
<sequence length="456" mass="48451">MARRPRQLNPYRSWAEFMGRELFEWRTFRGLSQQGLADRVHCDRSLISHAESGKHLLSEELTAACDTALGTGGALSRLRPWAAGQCPLPPTTTSSLGDGASADPAAGEEGEDDMKRRTIIRAALGASAVLSPPVLELLAGQQARAESALATAAGRDAVIGQWEETAWRYGCGYGGRAPIALLHDALLDVEDVNRLLGQQLDTGERRRVLRISAQLSGIVALVLGDMGHPRDAHRWYANASAAAQASGDTAVHAWVTAREAMVPLNWGQPAAALRLADRARTLAGDAISPAHALAAAAQARAHAALGHAAEARKAIADAERARESLRDTDASGTWYGYPLQQHLVHASRTYTGIGDTGPATHMQTEALRLISPTSVMSPALIHFDEALCTATKGDHDSACTQAVHIITALPPAYRTGLIARRGQELTGTLPRGARQLPAARELREALAATPSTQLPA</sequence>
<proteinExistence type="predicted"/>
<feature type="region of interest" description="Disordered" evidence="1">
    <location>
        <begin position="88"/>
        <end position="112"/>
    </location>
</feature>
<dbReference type="EMBL" id="BNBD01000026">
    <property type="protein sequence ID" value="GHF74024.1"/>
    <property type="molecule type" value="Genomic_DNA"/>
</dbReference>
<dbReference type="Proteomes" id="UP000638313">
    <property type="component" value="Unassembled WGS sequence"/>
</dbReference>
<dbReference type="Gene3D" id="1.10.260.40">
    <property type="entry name" value="lambda repressor-like DNA-binding domains"/>
    <property type="match status" value="1"/>
</dbReference>
<gene>
    <name evidence="3" type="ORF">GCM10010218_63930</name>
</gene>
<feature type="domain" description="HTH cro/C1-type" evidence="2">
    <location>
        <begin position="24"/>
        <end position="58"/>
    </location>
</feature>
<evidence type="ECO:0000313" key="4">
    <source>
        <dbReference type="Proteomes" id="UP000638313"/>
    </source>
</evidence>
<reference evidence="3" key="1">
    <citation type="journal article" date="2014" name="Int. J. Syst. Evol. Microbiol.">
        <title>Complete genome sequence of Corynebacterium casei LMG S-19264T (=DSM 44701T), isolated from a smear-ripened cheese.</title>
        <authorList>
            <consortium name="US DOE Joint Genome Institute (JGI-PGF)"/>
            <person name="Walter F."/>
            <person name="Albersmeier A."/>
            <person name="Kalinowski J."/>
            <person name="Ruckert C."/>
        </authorList>
    </citation>
    <scope>NUCLEOTIDE SEQUENCE</scope>
    <source>
        <strain evidence="3">JCM 4059</strain>
    </source>
</reference>
<evidence type="ECO:0000259" key="2">
    <source>
        <dbReference type="PROSITE" id="PS50943"/>
    </source>
</evidence>
<dbReference type="InterPro" id="IPR010982">
    <property type="entry name" value="Lambda_DNA-bd_dom_sf"/>
</dbReference>
<accession>A0A919BAV0</accession>
<dbReference type="GO" id="GO:0003677">
    <property type="term" value="F:DNA binding"/>
    <property type="evidence" value="ECO:0007669"/>
    <property type="project" value="InterPro"/>
</dbReference>
<dbReference type="AlphaFoldDB" id="A0A919BAV0"/>
<name>A0A919BAV0_9ACTN</name>
<organism evidence="3 4">
    <name type="scientific">Streptomyces mashuensis</name>
    <dbReference type="NCBI Taxonomy" id="33904"/>
    <lineage>
        <taxon>Bacteria</taxon>
        <taxon>Bacillati</taxon>
        <taxon>Actinomycetota</taxon>
        <taxon>Actinomycetes</taxon>
        <taxon>Kitasatosporales</taxon>
        <taxon>Streptomycetaceae</taxon>
        <taxon>Streptomyces</taxon>
    </lineage>
</organism>
<reference evidence="3" key="2">
    <citation type="submission" date="2020-09" db="EMBL/GenBank/DDBJ databases">
        <authorList>
            <person name="Sun Q."/>
            <person name="Ohkuma M."/>
        </authorList>
    </citation>
    <scope>NUCLEOTIDE SEQUENCE</scope>
    <source>
        <strain evidence="3">JCM 4059</strain>
    </source>
</reference>
<dbReference type="InterPro" id="IPR001387">
    <property type="entry name" value="Cro/C1-type_HTH"/>
</dbReference>
<evidence type="ECO:0000313" key="3">
    <source>
        <dbReference type="EMBL" id="GHF74024.1"/>
    </source>
</evidence>
<keyword evidence="4" id="KW-1185">Reference proteome</keyword>
<dbReference type="SUPFAM" id="SSF47413">
    <property type="entry name" value="lambda repressor-like DNA-binding domains"/>
    <property type="match status" value="1"/>
</dbReference>
<protein>
    <recommendedName>
        <fullName evidence="2">HTH cro/C1-type domain-containing protein</fullName>
    </recommendedName>
</protein>